<evidence type="ECO:0000256" key="10">
    <source>
        <dbReference type="PIRSR" id="PIRSR000362-2"/>
    </source>
</evidence>
<dbReference type="InterPro" id="IPR021163">
    <property type="entry name" value="Ferredox_Rdtase_adrenod"/>
</dbReference>
<keyword evidence="5 8" id="KW-0521">NADP</keyword>
<dbReference type="PANTHER" id="PTHR48467">
    <property type="entry name" value="GLUTAMATE SYNTHASE 1 [NADH], CHLOROPLASTIC-LIKE"/>
    <property type="match status" value="1"/>
</dbReference>
<feature type="binding site" evidence="10">
    <location>
        <position position="438"/>
    </location>
    <ligand>
        <name>NADP(+)</name>
        <dbReference type="ChEBI" id="CHEBI:58349"/>
    </ligand>
</feature>
<feature type="binding site" evidence="9">
    <location>
        <position position="87"/>
    </location>
    <ligand>
        <name>FAD</name>
        <dbReference type="ChEBI" id="CHEBI:57692"/>
    </ligand>
</feature>
<feature type="region of interest" description="Disordered" evidence="11">
    <location>
        <begin position="325"/>
        <end position="360"/>
    </location>
</feature>
<evidence type="ECO:0000313" key="13">
    <source>
        <dbReference type="Proteomes" id="UP001265746"/>
    </source>
</evidence>
<evidence type="ECO:0000256" key="2">
    <source>
        <dbReference type="ARBA" id="ARBA00008312"/>
    </source>
</evidence>
<comment type="caution">
    <text evidence="12">The sequence shown here is derived from an EMBL/GenBank/DDBJ whole genome shotgun (WGS) entry which is preliminary data.</text>
</comment>
<evidence type="ECO:0000256" key="4">
    <source>
        <dbReference type="ARBA" id="ARBA00022827"/>
    </source>
</evidence>
<dbReference type="EC" id="1.18.1.6" evidence="8"/>
<keyword evidence="13" id="KW-1185">Reference proteome</keyword>
<feature type="binding site" evidence="9">
    <location>
        <begin position="438"/>
        <end position="440"/>
    </location>
    <ligand>
        <name>FAD</name>
        <dbReference type="ChEBI" id="CHEBI:57692"/>
    </ligand>
</feature>
<comment type="subcellular location">
    <subcellularLocation>
        <location evidence="8">Mitochondrion</location>
    </subcellularLocation>
</comment>
<keyword evidence="4 8" id="KW-0274">FAD</keyword>
<dbReference type="EMBL" id="JAUJFL010000001">
    <property type="protein sequence ID" value="KAK2613889.1"/>
    <property type="molecule type" value="Genomic_DNA"/>
</dbReference>
<dbReference type="PANTHER" id="PTHR48467:SF1">
    <property type="entry name" value="GLUTAMATE SYNTHASE 1 [NADH], CHLOROPLASTIC-LIKE"/>
    <property type="match status" value="1"/>
</dbReference>
<dbReference type="InterPro" id="IPR036188">
    <property type="entry name" value="FAD/NAD-bd_sf"/>
</dbReference>
<comment type="catalytic activity">
    <reaction evidence="7 8">
        <text>2 reduced [adrenodoxin] + NADP(+) + H(+) = 2 oxidized [adrenodoxin] + NADPH</text>
        <dbReference type="Rhea" id="RHEA:42312"/>
        <dbReference type="Rhea" id="RHEA-COMP:9998"/>
        <dbReference type="Rhea" id="RHEA-COMP:9999"/>
        <dbReference type="ChEBI" id="CHEBI:15378"/>
        <dbReference type="ChEBI" id="CHEBI:33737"/>
        <dbReference type="ChEBI" id="CHEBI:33738"/>
        <dbReference type="ChEBI" id="CHEBI:57783"/>
        <dbReference type="ChEBI" id="CHEBI:58349"/>
        <dbReference type="EC" id="1.18.1.6"/>
    </reaction>
</comment>
<evidence type="ECO:0000256" key="7">
    <source>
        <dbReference type="ARBA" id="ARBA00048933"/>
    </source>
</evidence>
<keyword evidence="3 8" id="KW-0285">Flavoprotein</keyword>
<accession>A0AAD9SQE1</accession>
<proteinExistence type="inferred from homology"/>
<dbReference type="InterPro" id="IPR055275">
    <property type="entry name" value="Ferredox_Rdtase"/>
</dbReference>
<dbReference type="Gene3D" id="3.40.50.720">
    <property type="entry name" value="NAD(P)-binding Rossmann-like Domain"/>
    <property type="match status" value="1"/>
</dbReference>
<dbReference type="AlphaFoldDB" id="A0AAD9SQE1"/>
<evidence type="ECO:0000256" key="3">
    <source>
        <dbReference type="ARBA" id="ARBA00022630"/>
    </source>
</evidence>
<dbReference type="GO" id="GO:0005739">
    <property type="term" value="C:mitochondrion"/>
    <property type="evidence" value="ECO:0007669"/>
    <property type="project" value="UniProtKB-SubCell"/>
</dbReference>
<comment type="cofactor">
    <cofactor evidence="1 8 9">
        <name>FAD</name>
        <dbReference type="ChEBI" id="CHEBI:57692"/>
    </cofactor>
</comment>
<reference evidence="12" key="1">
    <citation type="submission" date="2023-06" db="EMBL/GenBank/DDBJ databases">
        <authorList>
            <person name="Noh H."/>
        </authorList>
    </citation>
    <scope>NUCLEOTIDE SEQUENCE</scope>
    <source>
        <strain evidence="12">DUCC20226</strain>
    </source>
</reference>
<feature type="binding site" evidence="9">
    <location>
        <position position="79"/>
    </location>
    <ligand>
        <name>FAD</name>
        <dbReference type="ChEBI" id="CHEBI:57692"/>
    </ligand>
</feature>
<gene>
    <name evidence="12" type="ORF">N8I77_000763</name>
</gene>
<protein>
    <recommendedName>
        <fullName evidence="8">NADPH:adrenodoxin oxidoreductase, mitochondrial</fullName>
        <ecNumber evidence="8">1.18.1.6</ecNumber>
    </recommendedName>
</protein>
<dbReference type="GO" id="GO:0016491">
    <property type="term" value="F:oxidoreductase activity"/>
    <property type="evidence" value="ECO:0007669"/>
    <property type="project" value="UniProtKB-KW"/>
</dbReference>
<dbReference type="Proteomes" id="UP001265746">
    <property type="component" value="Unassembled WGS sequence"/>
</dbReference>
<feature type="binding site" evidence="10">
    <location>
        <begin position="247"/>
        <end position="248"/>
    </location>
    <ligand>
        <name>NADP(+)</name>
        <dbReference type="ChEBI" id="CHEBI:58349"/>
    </ligand>
</feature>
<keyword evidence="8" id="KW-0496">Mitochondrion</keyword>
<evidence type="ECO:0000256" key="5">
    <source>
        <dbReference type="ARBA" id="ARBA00022857"/>
    </source>
</evidence>
<dbReference type="SUPFAM" id="SSF51971">
    <property type="entry name" value="Nucleotide-binding domain"/>
    <property type="match status" value="1"/>
</dbReference>
<dbReference type="PRINTS" id="PR00419">
    <property type="entry name" value="ADXRDTASE"/>
</dbReference>
<evidence type="ECO:0000256" key="11">
    <source>
        <dbReference type="SAM" id="MobiDB-lite"/>
    </source>
</evidence>
<evidence type="ECO:0000256" key="1">
    <source>
        <dbReference type="ARBA" id="ARBA00001974"/>
    </source>
</evidence>
<feature type="binding site" evidence="10">
    <location>
        <begin position="203"/>
        <end position="206"/>
    </location>
    <ligand>
        <name>NADP(+)</name>
        <dbReference type="ChEBI" id="CHEBI:58349"/>
    </ligand>
</feature>
<feature type="binding site" evidence="9">
    <location>
        <position position="123"/>
    </location>
    <ligand>
        <name>FAD</name>
        <dbReference type="ChEBI" id="CHEBI:57692"/>
    </ligand>
</feature>
<evidence type="ECO:0000313" key="12">
    <source>
        <dbReference type="EMBL" id="KAK2613889.1"/>
    </source>
</evidence>
<dbReference type="PIRSF" id="PIRSF000362">
    <property type="entry name" value="FNR"/>
    <property type="match status" value="1"/>
</dbReference>
<feature type="binding site" evidence="10">
    <location>
        <position position="259"/>
    </location>
    <ligand>
        <name>NADP(+)</name>
        <dbReference type="ChEBI" id="CHEBI:58349"/>
    </ligand>
</feature>
<comment type="similarity">
    <text evidence="2 8">Belongs to the ferredoxin--NADP reductase type 1 family.</text>
</comment>
<keyword evidence="6 8" id="KW-0560">Oxidoreductase</keyword>
<name>A0AAD9SQE1_PHOAM</name>
<organism evidence="12 13">
    <name type="scientific">Phomopsis amygdali</name>
    <name type="common">Fusicoccum amygdali</name>
    <dbReference type="NCBI Taxonomy" id="1214568"/>
    <lineage>
        <taxon>Eukaryota</taxon>
        <taxon>Fungi</taxon>
        <taxon>Dikarya</taxon>
        <taxon>Ascomycota</taxon>
        <taxon>Pezizomycotina</taxon>
        <taxon>Sordariomycetes</taxon>
        <taxon>Sordariomycetidae</taxon>
        <taxon>Diaporthales</taxon>
        <taxon>Diaporthaceae</taxon>
        <taxon>Diaporthe</taxon>
    </lineage>
</organism>
<sequence>MPLPIVRSAASGLAIRCKTLHRRKSQPLSRLLSCSYSFSSASRHDRPFRMAVVGSGPAGFYTSYRVMSLIDRAKVDMYEALPVPFGLVRFGVAPDHPDVKNCQDKFTEVASSPNFTFVGNVSIGHKPFHPDGQSLPLTTLLRHYDAVLFAYGAAKDRTLGIPGESTLKRIYSAREFVGWYNGLPEFAGLNPDLSQREAVIIGQGNVAIDVARALLEDVDKLRSTDMADYALEALSKSQVKRVRIAGRRGPMQAAFTIKEVRELMNLPGVSADPIDRSLVPADLKTLPRARKRLTEVLLKGSKTPQSSASKSWALDFCLSPTEFHPDPADPAGVGSTTLERTSLLPDPFDPSTPAAGTGETTTMASPLVFRSIGYKSVALPEFETLGVAFDARRGIIGNDLSGGRVLRSTAAPAHAGPDQADLFPGLYCAGWVKRGPTGVIASTMEDAFATAEAIAEDWKGGKQFLGDAGVADARAAVSAGWEGVQSETGRSVANAAVDWEGWLAIDKAERDRGQLKGKERDKFTTTGDMLKVPFSSMA</sequence>
<evidence type="ECO:0000256" key="6">
    <source>
        <dbReference type="ARBA" id="ARBA00023002"/>
    </source>
</evidence>
<evidence type="ECO:0000256" key="9">
    <source>
        <dbReference type="PIRSR" id="PIRSR000362-1"/>
    </source>
</evidence>
<evidence type="ECO:0000256" key="8">
    <source>
        <dbReference type="PIRNR" id="PIRNR000362"/>
    </source>
</evidence>
<feature type="binding site" evidence="9">
    <location>
        <position position="58"/>
    </location>
    <ligand>
        <name>FAD</name>
        <dbReference type="ChEBI" id="CHEBI:57692"/>
    </ligand>
</feature>
<feature type="binding site" evidence="9">
    <location>
        <position position="431"/>
    </location>
    <ligand>
        <name>FAD</name>
        <dbReference type="ChEBI" id="CHEBI:57692"/>
    </ligand>
</feature>
<dbReference type="Gene3D" id="3.50.50.60">
    <property type="entry name" value="FAD/NAD(P)-binding domain"/>
    <property type="match status" value="1"/>
</dbReference>